<dbReference type="InterPro" id="IPR033248">
    <property type="entry name" value="Transketolase_C"/>
</dbReference>
<sequence>MAVKTYIAAITEALDLALAKDENTLIFGEDVGQNGGVFRATDGLQAKYGEDRVFNTPLAESGIGGLAIGLTTQQYRPIMEIQFFGFIFEVMDSVAGQMSRNRFRFNNTRNMPIVLRSPYGGGTKTPEMHADNLEGMVAQVLGLRVVMPANPADAKGLLLASIESNDPVVFLENLHLYRSLKGEVPEGYYTTPLDTAAIAHEGSDVSIITYGGGVPLALKAAEELAKQDVSAEVLDLRTVSPLDIEAIGATVKKTGRVVVVQEAQRMAGVAANVMAEISERFVLSLQAPIGRVAAPDSIYPFAQAENDWMIKADDIVAKALEVVNYD</sequence>
<evidence type="ECO:0000313" key="5">
    <source>
        <dbReference type="EMBL" id="GAK31238.1"/>
    </source>
</evidence>
<dbReference type="SUPFAM" id="SSF52922">
    <property type="entry name" value="TK C-terminal domain-like"/>
    <property type="match status" value="1"/>
</dbReference>
<dbReference type="Gene3D" id="3.40.50.970">
    <property type="match status" value="1"/>
</dbReference>
<protein>
    <submittedName>
        <fullName evidence="5">Pyruvate dehydrogenase E1 component</fullName>
    </submittedName>
</protein>
<evidence type="ECO:0000256" key="1">
    <source>
        <dbReference type="ARBA" id="ARBA00001964"/>
    </source>
</evidence>
<dbReference type="Pfam" id="PF02780">
    <property type="entry name" value="Transketolase_C"/>
    <property type="match status" value="1"/>
</dbReference>
<dbReference type="OrthoDB" id="9771835at2"/>
<keyword evidence="3" id="KW-0786">Thiamine pyrophosphate</keyword>
<dbReference type="STRING" id="1329250.WOSG25_080700"/>
<dbReference type="CDD" id="cd07036">
    <property type="entry name" value="TPP_PYR_E1-PDHc-beta_like"/>
    <property type="match status" value="1"/>
</dbReference>
<name>A0A069CVI9_WEIOS</name>
<dbReference type="AlphaFoldDB" id="A0A069CVI9"/>
<accession>A0A069CVI9</accession>
<evidence type="ECO:0000259" key="4">
    <source>
        <dbReference type="SMART" id="SM00861"/>
    </source>
</evidence>
<reference evidence="6" key="1">
    <citation type="journal article" date="2014" name="Genome Announc.">
        <title>Draft genome sequence of Weissella oryzae SG25T, isolated from fermented rice grains.</title>
        <authorList>
            <person name="Tanizawa Y."/>
            <person name="Fujisawa T."/>
            <person name="Mochizuki T."/>
            <person name="Kaminuma E."/>
            <person name="Suzuki Y."/>
            <person name="Nakamura Y."/>
            <person name="Tohno M."/>
        </authorList>
    </citation>
    <scope>NUCLEOTIDE SEQUENCE [LARGE SCALE GENOMIC DNA]</scope>
    <source>
        <strain evidence="6">DSM 25784 / JCM 18191 / LMG 30913 / SG25</strain>
    </source>
</reference>
<evidence type="ECO:0000256" key="3">
    <source>
        <dbReference type="ARBA" id="ARBA00023052"/>
    </source>
</evidence>
<dbReference type="InterPro" id="IPR029061">
    <property type="entry name" value="THDP-binding"/>
</dbReference>
<dbReference type="PANTHER" id="PTHR43257:SF2">
    <property type="entry name" value="PYRUVATE DEHYDROGENASE E1 COMPONENT SUBUNIT BETA"/>
    <property type="match status" value="1"/>
</dbReference>
<keyword evidence="6" id="KW-1185">Reference proteome</keyword>
<dbReference type="SMART" id="SM00861">
    <property type="entry name" value="Transket_pyr"/>
    <property type="match status" value="1"/>
</dbReference>
<comment type="cofactor">
    <cofactor evidence="1">
        <name>thiamine diphosphate</name>
        <dbReference type="ChEBI" id="CHEBI:58937"/>
    </cofactor>
</comment>
<dbReference type="GO" id="GO:0016491">
    <property type="term" value="F:oxidoreductase activity"/>
    <property type="evidence" value="ECO:0007669"/>
    <property type="project" value="UniProtKB-KW"/>
</dbReference>
<dbReference type="RefSeq" id="WP_027699244.1">
    <property type="nucleotide sequence ID" value="NZ_DF820491.1"/>
</dbReference>
<dbReference type="EMBL" id="DF820491">
    <property type="protein sequence ID" value="GAK31238.1"/>
    <property type="molecule type" value="Genomic_DNA"/>
</dbReference>
<dbReference type="FunFam" id="3.40.50.920:FF:000001">
    <property type="entry name" value="Pyruvate dehydrogenase E1 beta subunit"/>
    <property type="match status" value="1"/>
</dbReference>
<dbReference type="PANTHER" id="PTHR43257">
    <property type="entry name" value="PYRUVATE DEHYDROGENASE E1 COMPONENT BETA SUBUNIT"/>
    <property type="match status" value="1"/>
</dbReference>
<dbReference type="eggNOG" id="COG0022">
    <property type="taxonomic scope" value="Bacteria"/>
</dbReference>
<dbReference type="FunFam" id="3.40.50.970:FF:000001">
    <property type="entry name" value="Pyruvate dehydrogenase E1 beta subunit"/>
    <property type="match status" value="1"/>
</dbReference>
<evidence type="ECO:0000256" key="2">
    <source>
        <dbReference type="ARBA" id="ARBA00023002"/>
    </source>
</evidence>
<dbReference type="SUPFAM" id="SSF52518">
    <property type="entry name" value="Thiamin diphosphate-binding fold (THDP-binding)"/>
    <property type="match status" value="1"/>
</dbReference>
<dbReference type="InterPro" id="IPR005475">
    <property type="entry name" value="Transketolase-like_Pyr-bd"/>
</dbReference>
<proteinExistence type="predicted"/>
<keyword evidence="2" id="KW-0560">Oxidoreductase</keyword>
<gene>
    <name evidence="5" type="ORF">WOSG25_080700</name>
</gene>
<dbReference type="Gene3D" id="3.40.50.920">
    <property type="match status" value="1"/>
</dbReference>
<dbReference type="Pfam" id="PF02779">
    <property type="entry name" value="Transket_pyr"/>
    <property type="match status" value="1"/>
</dbReference>
<dbReference type="Proteomes" id="UP000030643">
    <property type="component" value="Unassembled WGS sequence"/>
</dbReference>
<keyword evidence="5" id="KW-0670">Pyruvate</keyword>
<dbReference type="InterPro" id="IPR009014">
    <property type="entry name" value="Transketo_C/PFOR_II"/>
</dbReference>
<organism evidence="5 6">
    <name type="scientific">Weissella oryzae (strain DSM 25784 / JCM 18191 / LMG 30913 / SG25)</name>
    <dbReference type="NCBI Taxonomy" id="1329250"/>
    <lineage>
        <taxon>Bacteria</taxon>
        <taxon>Bacillati</taxon>
        <taxon>Bacillota</taxon>
        <taxon>Bacilli</taxon>
        <taxon>Lactobacillales</taxon>
        <taxon>Lactobacillaceae</taxon>
        <taxon>Weissella</taxon>
    </lineage>
</organism>
<feature type="domain" description="Transketolase-like pyrimidine-binding" evidence="4">
    <location>
        <begin position="4"/>
        <end position="179"/>
    </location>
</feature>
<evidence type="ECO:0000313" key="6">
    <source>
        <dbReference type="Proteomes" id="UP000030643"/>
    </source>
</evidence>